<dbReference type="STRING" id="69895.SAMN05192551_10715"/>
<dbReference type="Pfam" id="PF02730">
    <property type="entry name" value="AFOR_N"/>
    <property type="match status" value="1"/>
</dbReference>
<dbReference type="InterPro" id="IPR036503">
    <property type="entry name" value="Ald_Fedxn_OxRdtase_N_sf"/>
</dbReference>
<dbReference type="PANTHER" id="PTHR30038">
    <property type="entry name" value="ALDEHYDE FERREDOXIN OXIDOREDUCTASE"/>
    <property type="match status" value="1"/>
</dbReference>
<dbReference type="RefSeq" id="WP_093372721.1">
    <property type="nucleotide sequence ID" value="NZ_FOQA01000007.1"/>
</dbReference>
<dbReference type="Gene3D" id="3.60.9.10">
    <property type="entry name" value="Aldehyde ferredoxin oxidoreductase, N-terminal domain"/>
    <property type="match status" value="1"/>
</dbReference>
<dbReference type="EMBL" id="FOQA01000007">
    <property type="protein sequence ID" value="SFI14124.1"/>
    <property type="molecule type" value="Genomic_DNA"/>
</dbReference>
<sequence>MNQKDTVKILDIDLYHETIVEREIENDVVKLYPDGAAFGLYVLLQEMDSNAEPLSPANILVFTYDRGDKVGMNGSHLIITTKSPINAQVGDSKVESGLPQILNSKDIVAMIIRGKAKKPVFVYMNGNHYEMRDAAKLWGKVTGESERMIREEFHTEELEMAQIGPAGENMVRYSCIITMKNRANGRNGTGAVMGSKNLKAIVSSKAV</sequence>
<keyword evidence="3" id="KW-1185">Reference proteome</keyword>
<reference evidence="3" key="1">
    <citation type="submission" date="2016-10" db="EMBL/GenBank/DDBJ databases">
        <authorList>
            <person name="Varghese N."/>
            <person name="Submissions S."/>
        </authorList>
    </citation>
    <scope>NUCLEOTIDE SEQUENCE [LARGE SCALE GENOMIC DNA]</scope>
    <source>
        <strain evidence="3">Z-7934</strain>
    </source>
</reference>
<dbReference type="GO" id="GO:0051536">
    <property type="term" value="F:iron-sulfur cluster binding"/>
    <property type="evidence" value="ECO:0007669"/>
    <property type="project" value="InterPro"/>
</dbReference>
<dbReference type="Proteomes" id="UP000199287">
    <property type="component" value="Unassembled WGS sequence"/>
</dbReference>
<protein>
    <submittedName>
        <fullName evidence="2">Aldehyde:ferredoxin oxidoreductase</fullName>
    </submittedName>
</protein>
<dbReference type="SMART" id="SM00790">
    <property type="entry name" value="AFOR_N"/>
    <property type="match status" value="1"/>
</dbReference>
<dbReference type="GO" id="GO:0016625">
    <property type="term" value="F:oxidoreductase activity, acting on the aldehyde or oxo group of donors, iron-sulfur protein as acceptor"/>
    <property type="evidence" value="ECO:0007669"/>
    <property type="project" value="InterPro"/>
</dbReference>
<evidence type="ECO:0000259" key="1">
    <source>
        <dbReference type="SMART" id="SM00790"/>
    </source>
</evidence>
<evidence type="ECO:0000313" key="3">
    <source>
        <dbReference type="Proteomes" id="UP000199287"/>
    </source>
</evidence>
<dbReference type="OrthoDB" id="9763894at2"/>
<gene>
    <name evidence="2" type="ORF">SAMN05192551_10715</name>
</gene>
<dbReference type="AlphaFoldDB" id="A0A1I3FSI5"/>
<dbReference type="PANTHER" id="PTHR30038:SF7">
    <property type="entry name" value="TUNGSTEN-CONTAINING GLYCERALDEHYDE-3-PHOSPHATE:FERREDOXIN OXIDOREDUCTASE"/>
    <property type="match status" value="1"/>
</dbReference>
<dbReference type="SUPFAM" id="SSF56228">
    <property type="entry name" value="Aldehyde ferredoxin oxidoreductase, N-terminal domain"/>
    <property type="match status" value="1"/>
</dbReference>
<name>A0A1I3FSI5_9FIRM</name>
<evidence type="ECO:0000313" key="2">
    <source>
        <dbReference type="EMBL" id="SFI14124.1"/>
    </source>
</evidence>
<proteinExistence type="predicted"/>
<dbReference type="InterPro" id="IPR051919">
    <property type="entry name" value="W-dependent_AOR"/>
</dbReference>
<feature type="domain" description="Aldehyde ferredoxin oxidoreductase N-terminal" evidence="1">
    <location>
        <begin position="6"/>
        <end position="205"/>
    </location>
</feature>
<accession>A0A1I3FSI5</accession>
<dbReference type="InterPro" id="IPR013983">
    <property type="entry name" value="Ald_Fedxn_OxRdtase_N"/>
</dbReference>
<organism evidence="2 3">
    <name type="scientific">Tindallia magadiensis</name>
    <dbReference type="NCBI Taxonomy" id="69895"/>
    <lineage>
        <taxon>Bacteria</taxon>
        <taxon>Bacillati</taxon>
        <taxon>Bacillota</taxon>
        <taxon>Clostridia</taxon>
        <taxon>Peptostreptococcales</taxon>
        <taxon>Tindalliaceae</taxon>
        <taxon>Tindallia</taxon>
    </lineage>
</organism>